<evidence type="ECO:0000256" key="1">
    <source>
        <dbReference type="ARBA" id="ARBA00023125"/>
    </source>
</evidence>
<comment type="caution">
    <text evidence="4">The sequence shown here is derived from an EMBL/GenBank/DDBJ whole genome shotgun (WGS) entry which is preliminary data.</text>
</comment>
<dbReference type="GeneID" id="88768368"/>
<dbReference type="Pfam" id="PF02899">
    <property type="entry name" value="Phage_int_SAM_1"/>
    <property type="match status" value="1"/>
</dbReference>
<dbReference type="Proteomes" id="UP000003477">
    <property type="component" value="Unassembled WGS sequence"/>
</dbReference>
<keyword evidence="1 2" id="KW-0238">DNA-binding</keyword>
<organism evidence="4 5">
    <name type="scientific">Crocosphaera watsonii WH 0003</name>
    <dbReference type="NCBI Taxonomy" id="423471"/>
    <lineage>
        <taxon>Bacteria</taxon>
        <taxon>Bacillati</taxon>
        <taxon>Cyanobacteriota</taxon>
        <taxon>Cyanophyceae</taxon>
        <taxon>Oscillatoriophycideae</taxon>
        <taxon>Chroococcales</taxon>
        <taxon>Aphanothecaceae</taxon>
        <taxon>Crocosphaera</taxon>
    </lineage>
</organism>
<evidence type="ECO:0000313" key="5">
    <source>
        <dbReference type="Proteomes" id="UP000003477"/>
    </source>
</evidence>
<dbReference type="GO" id="GO:0003677">
    <property type="term" value="F:DNA binding"/>
    <property type="evidence" value="ECO:0007669"/>
    <property type="project" value="UniProtKB-UniRule"/>
</dbReference>
<evidence type="ECO:0000259" key="3">
    <source>
        <dbReference type="PROSITE" id="PS51900"/>
    </source>
</evidence>
<dbReference type="GO" id="GO:0015074">
    <property type="term" value="P:DNA integration"/>
    <property type="evidence" value="ECO:0007669"/>
    <property type="project" value="InterPro"/>
</dbReference>
<accession>G5JC52</accession>
<dbReference type="PROSITE" id="PS51900">
    <property type="entry name" value="CB"/>
    <property type="match status" value="1"/>
</dbReference>
<reference evidence="4 5" key="1">
    <citation type="journal article" date="2011" name="Front. Microbiol.">
        <title>Two Strains of Crocosphaera watsonii with Highly Conserved Genomes are Distinguished by Strain-Specific Features.</title>
        <authorList>
            <person name="Bench S.R."/>
            <person name="Ilikchyan I.N."/>
            <person name="Tripp H.J."/>
            <person name="Zehr J.P."/>
        </authorList>
    </citation>
    <scope>NUCLEOTIDE SEQUENCE [LARGE SCALE GENOMIC DNA]</scope>
    <source>
        <strain evidence="4 5">WH 0003</strain>
    </source>
</reference>
<evidence type="ECO:0000313" key="4">
    <source>
        <dbReference type="EMBL" id="EHJ10234.1"/>
    </source>
</evidence>
<dbReference type="RefSeq" id="WP_007312804.1">
    <property type="nucleotide sequence ID" value="NZ_AESD01000746.1"/>
</dbReference>
<dbReference type="InterPro" id="IPR010998">
    <property type="entry name" value="Integrase_recombinase_N"/>
</dbReference>
<dbReference type="InterPro" id="IPR004107">
    <property type="entry name" value="Integrase_SAM-like_N"/>
</dbReference>
<protein>
    <submittedName>
        <fullName evidence="4">Integrase/recombinase</fullName>
    </submittedName>
</protein>
<dbReference type="EMBL" id="AESD01000746">
    <property type="protein sequence ID" value="EHJ10234.1"/>
    <property type="molecule type" value="Genomic_DNA"/>
</dbReference>
<feature type="non-terminal residue" evidence="4">
    <location>
        <position position="168"/>
    </location>
</feature>
<dbReference type="SUPFAM" id="SSF47823">
    <property type="entry name" value="lambda integrase-like, N-terminal domain"/>
    <property type="match status" value="1"/>
</dbReference>
<proteinExistence type="predicted"/>
<dbReference type="InterPro" id="IPR044068">
    <property type="entry name" value="CB"/>
</dbReference>
<name>G5JC52_CROWT</name>
<gene>
    <name evidence="4" type="ORF">CWATWH0003_5013t6</name>
</gene>
<dbReference type="AlphaFoldDB" id="G5JC52"/>
<sequence length="168" mass="19581">MNTPDLVKFQANPLSIPCTDLITQLLEDKRSHHTRLAYMKDLRDFFRYVYNAEEPTPELIENFLTQDRFVALSVVLKYKAHLRDERGLAEATINRRLAAIKSLVRFAHQLGKCNFSLSEVKGDKVVRYRDTTGVSKEVFRKILSIPDRQTLKGKRDYAILRLLWDNVL</sequence>
<feature type="domain" description="Core-binding (CB)" evidence="3">
    <location>
        <begin position="16"/>
        <end position="108"/>
    </location>
</feature>
<dbReference type="Gene3D" id="1.10.150.130">
    <property type="match status" value="1"/>
</dbReference>
<evidence type="ECO:0000256" key="2">
    <source>
        <dbReference type="PROSITE-ProRule" id="PRU01248"/>
    </source>
</evidence>